<feature type="transmembrane region" description="Helical" evidence="1">
    <location>
        <begin position="68"/>
        <end position="89"/>
    </location>
</feature>
<dbReference type="EMBL" id="BJNY01000007">
    <property type="protein sequence ID" value="GED05797.1"/>
    <property type="molecule type" value="Genomic_DNA"/>
</dbReference>
<accession>A0A4Y4DMH1</accession>
<dbReference type="RefSeq" id="WP_141363235.1">
    <property type="nucleotide sequence ID" value="NZ_BAAAJL010000003.1"/>
</dbReference>
<evidence type="ECO:0000256" key="1">
    <source>
        <dbReference type="SAM" id="Phobius"/>
    </source>
</evidence>
<proteinExistence type="predicted"/>
<sequence length="92" mass="9420">MAADTAVKAGRVPLLCTVMVALVVLSTLALVDWTNSGVARPMWMLFLPLAFGIAGAISAWSKNSLAGVLLSAGLGFIALPALYFTTTLVGGP</sequence>
<evidence type="ECO:0000313" key="3">
    <source>
        <dbReference type="Proteomes" id="UP000316612"/>
    </source>
</evidence>
<keyword evidence="3" id="KW-1185">Reference proteome</keyword>
<evidence type="ECO:0000313" key="2">
    <source>
        <dbReference type="EMBL" id="GED05797.1"/>
    </source>
</evidence>
<name>A0A4Y4DMH1_GLUUR</name>
<comment type="caution">
    <text evidence="2">The sequence shown here is derived from an EMBL/GenBank/DDBJ whole genome shotgun (WGS) entry which is preliminary data.</text>
</comment>
<protein>
    <submittedName>
        <fullName evidence="2">Uncharacterized protein</fullName>
    </submittedName>
</protein>
<dbReference type="AlphaFoldDB" id="A0A4Y4DMH1"/>
<gene>
    <name evidence="2" type="ORF">AUR04nite_13290</name>
</gene>
<keyword evidence="1" id="KW-0812">Transmembrane</keyword>
<keyword evidence="1" id="KW-1133">Transmembrane helix</keyword>
<reference evidence="2 3" key="1">
    <citation type="submission" date="2019-06" db="EMBL/GenBank/DDBJ databases">
        <title>Whole genome shotgun sequence of Glutamicibacter uratoxydans NBRC 15515.</title>
        <authorList>
            <person name="Hosoyama A."/>
            <person name="Uohara A."/>
            <person name="Ohji S."/>
            <person name="Ichikawa N."/>
        </authorList>
    </citation>
    <scope>NUCLEOTIDE SEQUENCE [LARGE SCALE GENOMIC DNA]</scope>
    <source>
        <strain evidence="2 3">NBRC 15515</strain>
    </source>
</reference>
<keyword evidence="1" id="KW-0472">Membrane</keyword>
<feature type="transmembrane region" description="Helical" evidence="1">
    <location>
        <begin position="43"/>
        <end position="61"/>
    </location>
</feature>
<feature type="transmembrane region" description="Helical" evidence="1">
    <location>
        <begin position="12"/>
        <end position="31"/>
    </location>
</feature>
<dbReference type="OrthoDB" id="4966430at2"/>
<dbReference type="Proteomes" id="UP000316612">
    <property type="component" value="Unassembled WGS sequence"/>
</dbReference>
<organism evidence="2 3">
    <name type="scientific">Glutamicibacter uratoxydans</name>
    <name type="common">Arthrobacter uratoxydans</name>
    <dbReference type="NCBI Taxonomy" id="43667"/>
    <lineage>
        <taxon>Bacteria</taxon>
        <taxon>Bacillati</taxon>
        <taxon>Actinomycetota</taxon>
        <taxon>Actinomycetes</taxon>
        <taxon>Micrococcales</taxon>
        <taxon>Micrococcaceae</taxon>
        <taxon>Glutamicibacter</taxon>
    </lineage>
</organism>